<dbReference type="Gene3D" id="1.10.110.10">
    <property type="entry name" value="Plant lipid-transfer and hydrophobic proteins"/>
    <property type="match status" value="1"/>
</dbReference>
<keyword evidence="2" id="KW-0732">Signal</keyword>
<evidence type="ECO:0000256" key="1">
    <source>
        <dbReference type="ARBA" id="ARBA00008965"/>
    </source>
</evidence>
<comment type="similarity">
    <text evidence="1">Belongs to the plant LTP family. PEARLI1 subfamily.</text>
</comment>
<feature type="signal peptide" evidence="2">
    <location>
        <begin position="1"/>
        <end position="24"/>
    </location>
</feature>
<feature type="non-terminal residue" evidence="4">
    <location>
        <position position="129"/>
    </location>
</feature>
<sequence length="129" mass="13117">MAKHQLSAVILIANLLLFTTFSAACVPCTKPKPPPAAAPAPTPPAKCPKDYLKLAACADLVGGLAHVVVGTPPSSKCCSVLKGLADVESALCLCTVIKANVLNIKLTVPVALSLLLSACSLNVPPGFKC</sequence>
<dbReference type="AlphaFoldDB" id="R9UI09"/>
<dbReference type="InterPro" id="IPR051636">
    <property type="entry name" value="Plant_LTP/defense-related"/>
</dbReference>
<accession>R9UI09</accession>
<dbReference type="InterPro" id="IPR016140">
    <property type="entry name" value="Bifunc_inhib/LTP/seed_store"/>
</dbReference>
<dbReference type="SMART" id="SM00499">
    <property type="entry name" value="AAI"/>
    <property type="match status" value="1"/>
</dbReference>
<dbReference type="PANTHER" id="PTHR31731">
    <property type="match status" value="1"/>
</dbReference>
<dbReference type="PROSITE" id="PS51257">
    <property type="entry name" value="PROKAR_LIPOPROTEIN"/>
    <property type="match status" value="1"/>
</dbReference>
<dbReference type="InterPro" id="IPR036312">
    <property type="entry name" value="Bifun_inhib/LTP/seed_sf"/>
</dbReference>
<evidence type="ECO:0000256" key="2">
    <source>
        <dbReference type="SAM" id="SignalP"/>
    </source>
</evidence>
<evidence type="ECO:0000313" key="4">
    <source>
        <dbReference type="EMBL" id="AGN56424.1"/>
    </source>
</evidence>
<dbReference type="CDD" id="cd01958">
    <property type="entry name" value="HPS_like"/>
    <property type="match status" value="1"/>
</dbReference>
<evidence type="ECO:0000259" key="3">
    <source>
        <dbReference type="SMART" id="SM00499"/>
    </source>
</evidence>
<dbReference type="Pfam" id="PF14547">
    <property type="entry name" value="Hydrophob_seed"/>
    <property type="match status" value="1"/>
</dbReference>
<reference evidence="4" key="1">
    <citation type="submission" date="2013-04" db="EMBL/GenBank/DDBJ databases">
        <title>Isolation, cloning and characterization of lipid transfer protein from flax (Linum usitassimum).</title>
        <authorList>
            <person name="Mhaske V.A."/>
            <person name="Kuvelekar A.A."/>
            <person name="Harsulkar A.M."/>
        </authorList>
    </citation>
    <scope>NUCLEOTIDE SEQUENCE</scope>
</reference>
<reference evidence="4" key="2">
    <citation type="journal article" date="2016" name="Biol. Plant.">
        <title>Isolation and characterization of genes encoding lipid transfer proteins in Linum usitatissimum.</title>
        <authorList>
            <person name="mhaske V.A."/>
            <person name="Datla R."/>
            <person name="Qiu S."/>
            <person name="Harsulkar A.M."/>
        </authorList>
    </citation>
    <scope>NUCLEOTIDE SEQUENCE</scope>
</reference>
<feature type="chain" id="PRO_5004480386" evidence="2">
    <location>
        <begin position="25"/>
        <end position="129"/>
    </location>
</feature>
<proteinExistence type="inferred from homology"/>
<feature type="domain" description="Bifunctional inhibitor/plant lipid transfer protein/seed storage helical" evidence="3">
    <location>
        <begin position="47"/>
        <end position="129"/>
    </location>
</feature>
<protein>
    <submittedName>
        <fullName evidence="4">Non-specific lipid transfer protein 5</fullName>
    </submittedName>
</protein>
<dbReference type="SUPFAM" id="SSF47699">
    <property type="entry name" value="Bifunctional inhibitor/lipid-transfer protein/seed storage 2S albumin"/>
    <property type="match status" value="1"/>
</dbReference>
<organism evidence="4">
    <name type="scientific">Linum usitatissimum</name>
    <name type="common">Flax</name>
    <name type="synonym">Linum humile</name>
    <dbReference type="NCBI Taxonomy" id="4006"/>
    <lineage>
        <taxon>Eukaryota</taxon>
        <taxon>Viridiplantae</taxon>
        <taxon>Streptophyta</taxon>
        <taxon>Embryophyta</taxon>
        <taxon>Tracheophyta</taxon>
        <taxon>Spermatophyta</taxon>
        <taxon>Magnoliopsida</taxon>
        <taxon>eudicotyledons</taxon>
        <taxon>Gunneridae</taxon>
        <taxon>Pentapetalae</taxon>
        <taxon>rosids</taxon>
        <taxon>fabids</taxon>
        <taxon>Malpighiales</taxon>
        <taxon>Linaceae</taxon>
        <taxon>Linum</taxon>
    </lineage>
</organism>
<dbReference type="InterPro" id="IPR027923">
    <property type="entry name" value="Hydrophob_seed_dom"/>
</dbReference>
<name>R9UI09_LINUS</name>
<dbReference type="EMBL" id="KC984529">
    <property type="protein sequence ID" value="AGN56424.1"/>
    <property type="molecule type" value="Genomic_DNA"/>
</dbReference>